<evidence type="ECO:0000256" key="1">
    <source>
        <dbReference type="SAM" id="MobiDB-lite"/>
    </source>
</evidence>
<evidence type="ECO:0000313" key="2">
    <source>
        <dbReference type="EMBL" id="KAG0139383.1"/>
    </source>
</evidence>
<reference evidence="2" key="1">
    <citation type="submission" date="2013-11" db="EMBL/GenBank/DDBJ databases">
        <title>Genome sequence of the fusiform rust pathogen reveals effectors for host alternation and coevolution with pine.</title>
        <authorList>
            <consortium name="DOE Joint Genome Institute"/>
            <person name="Smith K."/>
            <person name="Pendleton A."/>
            <person name="Kubisiak T."/>
            <person name="Anderson C."/>
            <person name="Salamov A."/>
            <person name="Aerts A."/>
            <person name="Riley R."/>
            <person name="Clum A."/>
            <person name="Lindquist E."/>
            <person name="Ence D."/>
            <person name="Campbell M."/>
            <person name="Kronenberg Z."/>
            <person name="Feau N."/>
            <person name="Dhillon B."/>
            <person name="Hamelin R."/>
            <person name="Burleigh J."/>
            <person name="Smith J."/>
            <person name="Yandell M."/>
            <person name="Nelson C."/>
            <person name="Grigoriev I."/>
            <person name="Davis J."/>
        </authorList>
    </citation>
    <scope>NUCLEOTIDE SEQUENCE</scope>
    <source>
        <strain evidence="2">G11</strain>
    </source>
</reference>
<dbReference type="Proteomes" id="UP000886653">
    <property type="component" value="Unassembled WGS sequence"/>
</dbReference>
<dbReference type="AlphaFoldDB" id="A0A9P6N8H2"/>
<organism evidence="2 3">
    <name type="scientific">Cronartium quercuum f. sp. fusiforme G11</name>
    <dbReference type="NCBI Taxonomy" id="708437"/>
    <lineage>
        <taxon>Eukaryota</taxon>
        <taxon>Fungi</taxon>
        <taxon>Dikarya</taxon>
        <taxon>Basidiomycota</taxon>
        <taxon>Pucciniomycotina</taxon>
        <taxon>Pucciniomycetes</taxon>
        <taxon>Pucciniales</taxon>
        <taxon>Coleosporiaceae</taxon>
        <taxon>Cronartium</taxon>
    </lineage>
</organism>
<comment type="caution">
    <text evidence="2">The sequence shown here is derived from an EMBL/GenBank/DDBJ whole genome shotgun (WGS) entry which is preliminary data.</text>
</comment>
<proteinExistence type="predicted"/>
<dbReference type="EMBL" id="MU167605">
    <property type="protein sequence ID" value="KAG0139383.1"/>
    <property type="molecule type" value="Genomic_DNA"/>
</dbReference>
<gene>
    <name evidence="2" type="ORF">CROQUDRAFT_101621</name>
</gene>
<feature type="region of interest" description="Disordered" evidence="1">
    <location>
        <begin position="26"/>
        <end position="48"/>
    </location>
</feature>
<accession>A0A9P6N8H2</accession>
<protein>
    <submittedName>
        <fullName evidence="2">Uncharacterized protein</fullName>
    </submittedName>
</protein>
<sequence length="64" mass="7327">MIHIEVHLPNGEDEDDDEATVQKISKKTRKASKEANGNYMTHKNDHPWEDISEGLKKALFHGEL</sequence>
<name>A0A9P6N8H2_9BASI</name>
<keyword evidence="3" id="KW-1185">Reference proteome</keyword>
<evidence type="ECO:0000313" key="3">
    <source>
        <dbReference type="Proteomes" id="UP000886653"/>
    </source>
</evidence>